<dbReference type="AlphaFoldDB" id="A0A1B7MT43"/>
<keyword evidence="2" id="KW-1185">Reference proteome</keyword>
<protein>
    <recommendedName>
        <fullName evidence="3">F-box domain-containing protein</fullName>
    </recommendedName>
</protein>
<dbReference type="OrthoDB" id="2614569at2759"/>
<dbReference type="InParanoid" id="A0A1B7MT43"/>
<dbReference type="STRING" id="1314800.A0A1B7MT43"/>
<accession>A0A1B7MT43</accession>
<reference evidence="1 2" key="1">
    <citation type="submission" date="2016-06" db="EMBL/GenBank/DDBJ databases">
        <title>Comparative genomics of the ectomycorrhizal sister species Rhizopogon vinicolor and Rhizopogon vesiculosus (Basidiomycota: Boletales) reveals a divergence of the mating type B locus.</title>
        <authorList>
            <consortium name="DOE Joint Genome Institute"/>
            <person name="Mujic A.B."/>
            <person name="Kuo A."/>
            <person name="Tritt A."/>
            <person name="Lipzen A."/>
            <person name="Chen C."/>
            <person name="Johnson J."/>
            <person name="Sharma A."/>
            <person name="Barry K."/>
            <person name="Grigoriev I.V."/>
            <person name="Spatafora J.W."/>
        </authorList>
    </citation>
    <scope>NUCLEOTIDE SEQUENCE [LARGE SCALE GENOMIC DNA]</scope>
    <source>
        <strain evidence="1 2">AM-OR11-026</strain>
    </source>
</reference>
<proteinExistence type="predicted"/>
<sequence>MYIYLLPTEIIFAILQSVYYNGLFLYDHAAITVLARTCRAFKEPALDLLWKDMWGFERLISCLPEGVSKITPEGWTLTRPLSPGEWNTVARYSHRIRSLTINESNLGRIDDRIVQALISTPSRAPLLPNLRSLEWWDERERFLPLLHTLLVPTIRSMKLGCASHKPWAPSFTKSALLACLAARCPATRELVCAYTDDSHVICEFICGWQELFHLEMGDLNTQSLRHLASLPSLKSLCFKTSYSDGTQPYSTPIFFSRLDEVSITAPAPFLFNQCLKGVRFPSCRSVVSCVGEIEDSEFTYNFKEIPEPPYNLLNIPDLISSLSTSFSHTLERISINFFYLDIAGGLADPHLVLGFDAVTPLLSFNRLTELDLNFFCTSAIDDSRLKIMA</sequence>
<dbReference type="EMBL" id="KV448468">
    <property type="protein sequence ID" value="OAX35779.1"/>
    <property type="molecule type" value="Genomic_DNA"/>
</dbReference>
<evidence type="ECO:0000313" key="2">
    <source>
        <dbReference type="Proteomes" id="UP000092154"/>
    </source>
</evidence>
<evidence type="ECO:0000313" key="1">
    <source>
        <dbReference type="EMBL" id="OAX35779.1"/>
    </source>
</evidence>
<gene>
    <name evidence="1" type="ORF">K503DRAFT_802546</name>
</gene>
<evidence type="ECO:0008006" key="3">
    <source>
        <dbReference type="Google" id="ProtNLM"/>
    </source>
</evidence>
<name>A0A1B7MT43_9AGAM</name>
<dbReference type="Proteomes" id="UP000092154">
    <property type="component" value="Unassembled WGS sequence"/>
</dbReference>
<organism evidence="1 2">
    <name type="scientific">Rhizopogon vinicolor AM-OR11-026</name>
    <dbReference type="NCBI Taxonomy" id="1314800"/>
    <lineage>
        <taxon>Eukaryota</taxon>
        <taxon>Fungi</taxon>
        <taxon>Dikarya</taxon>
        <taxon>Basidiomycota</taxon>
        <taxon>Agaricomycotina</taxon>
        <taxon>Agaricomycetes</taxon>
        <taxon>Agaricomycetidae</taxon>
        <taxon>Boletales</taxon>
        <taxon>Suillineae</taxon>
        <taxon>Rhizopogonaceae</taxon>
        <taxon>Rhizopogon</taxon>
    </lineage>
</organism>